<evidence type="ECO:0000259" key="6">
    <source>
        <dbReference type="Pfam" id="PF00999"/>
    </source>
</evidence>
<dbReference type="PANTHER" id="PTHR43021:SF2">
    <property type="entry name" value="CATION_H+ EXCHANGER DOMAIN-CONTAINING PROTEIN"/>
    <property type="match status" value="1"/>
</dbReference>
<evidence type="ECO:0000313" key="7">
    <source>
        <dbReference type="EMBL" id="EFC99861.1"/>
    </source>
</evidence>
<keyword evidence="3 5" id="KW-1133">Transmembrane helix</keyword>
<feature type="transmembrane region" description="Helical" evidence="5">
    <location>
        <begin position="101"/>
        <end position="120"/>
    </location>
</feature>
<evidence type="ECO:0000256" key="3">
    <source>
        <dbReference type="ARBA" id="ARBA00022989"/>
    </source>
</evidence>
<feature type="domain" description="Cation/H+ exchanger transmembrane" evidence="6">
    <location>
        <begin position="2"/>
        <end position="141"/>
    </location>
</feature>
<evidence type="ECO:0000256" key="2">
    <source>
        <dbReference type="ARBA" id="ARBA00022692"/>
    </source>
</evidence>
<dbReference type="AlphaFoldDB" id="D3AEB2"/>
<comment type="caution">
    <text evidence="7">The sequence shown here is derived from an EMBL/GenBank/DDBJ whole genome shotgun (WGS) entry which is preliminary data.</text>
</comment>
<dbReference type="PANTHER" id="PTHR43021">
    <property type="entry name" value="NA(+)/H(+) ANTIPORTER-RELATED"/>
    <property type="match status" value="1"/>
</dbReference>
<dbReference type="Gene3D" id="1.20.1530.20">
    <property type="match status" value="1"/>
</dbReference>
<dbReference type="InterPro" id="IPR006153">
    <property type="entry name" value="Cation/H_exchanger_TM"/>
</dbReference>
<feature type="transmembrane region" description="Helical" evidence="5">
    <location>
        <begin position="126"/>
        <end position="146"/>
    </location>
</feature>
<reference evidence="7 8" key="1">
    <citation type="submission" date="2010-01" db="EMBL/GenBank/DDBJ databases">
        <authorList>
            <person name="Weinstock G."/>
            <person name="Sodergren E."/>
            <person name="Clifton S."/>
            <person name="Fulton L."/>
            <person name="Fulton B."/>
            <person name="Courtney L."/>
            <person name="Fronick C."/>
            <person name="Harrison M."/>
            <person name="Strong C."/>
            <person name="Farmer C."/>
            <person name="Delahaunty K."/>
            <person name="Markovic C."/>
            <person name="Hall O."/>
            <person name="Minx P."/>
            <person name="Tomlinson C."/>
            <person name="Mitreva M."/>
            <person name="Nelson J."/>
            <person name="Hou S."/>
            <person name="Wollam A."/>
            <person name="Pepin K.H."/>
            <person name="Johnson M."/>
            <person name="Bhonagiri V."/>
            <person name="Nash W.E."/>
            <person name="Warren W."/>
            <person name="Chinwalla A."/>
            <person name="Mardis E.R."/>
            <person name="Wilson R.K."/>
        </authorList>
    </citation>
    <scope>NUCLEOTIDE SEQUENCE [LARGE SCALE GENOMIC DNA]</scope>
    <source>
        <strain evidence="7 8">DSM 13479</strain>
    </source>
</reference>
<sequence length="179" mass="19312">MLGISGICAFFQLSPLLSCMVFGATYMNVTNDKKLFKQVNHFTPPVMSMFFIISGMNLNVTALRTAGIIGVSYFLIRIIGKYAGAYIGCSITGMPVVMKRYIGLALIPQAGVAIGLAFLGQRMLPADIGSLLLTIILSSSVLYELIGPACAKMSFFLSGTIKREVIKSVEDYQPAHAVK</sequence>
<dbReference type="InterPro" id="IPR038770">
    <property type="entry name" value="Na+/solute_symporter_sf"/>
</dbReference>
<gene>
    <name evidence="7" type="ORF">CLOSTHATH_01943</name>
</gene>
<dbReference type="GO" id="GO:0016020">
    <property type="term" value="C:membrane"/>
    <property type="evidence" value="ECO:0007669"/>
    <property type="project" value="UniProtKB-SubCell"/>
</dbReference>
<accession>D3AEB2</accession>
<evidence type="ECO:0000256" key="5">
    <source>
        <dbReference type="SAM" id="Phobius"/>
    </source>
</evidence>
<proteinExistence type="predicted"/>
<evidence type="ECO:0000313" key="8">
    <source>
        <dbReference type="Proteomes" id="UP000004968"/>
    </source>
</evidence>
<evidence type="ECO:0000256" key="1">
    <source>
        <dbReference type="ARBA" id="ARBA00004141"/>
    </source>
</evidence>
<feature type="transmembrane region" description="Helical" evidence="5">
    <location>
        <begin position="47"/>
        <end position="80"/>
    </location>
</feature>
<dbReference type="Pfam" id="PF00999">
    <property type="entry name" value="Na_H_Exchanger"/>
    <property type="match status" value="1"/>
</dbReference>
<organism evidence="7 8">
    <name type="scientific">Hungatella hathewayi DSM 13479</name>
    <dbReference type="NCBI Taxonomy" id="566550"/>
    <lineage>
        <taxon>Bacteria</taxon>
        <taxon>Bacillati</taxon>
        <taxon>Bacillota</taxon>
        <taxon>Clostridia</taxon>
        <taxon>Lachnospirales</taxon>
        <taxon>Lachnospiraceae</taxon>
        <taxon>Hungatella</taxon>
    </lineage>
</organism>
<protein>
    <recommendedName>
        <fullName evidence="6">Cation/H+ exchanger transmembrane domain-containing protein</fullName>
    </recommendedName>
</protein>
<dbReference type="EMBL" id="ACIO01000145">
    <property type="protein sequence ID" value="EFC99861.1"/>
    <property type="molecule type" value="Genomic_DNA"/>
</dbReference>
<keyword evidence="4 5" id="KW-0472">Membrane</keyword>
<dbReference type="Proteomes" id="UP000004968">
    <property type="component" value="Unassembled WGS sequence"/>
</dbReference>
<evidence type="ECO:0000256" key="4">
    <source>
        <dbReference type="ARBA" id="ARBA00023136"/>
    </source>
</evidence>
<name>D3AEB2_9FIRM</name>
<dbReference type="GO" id="GO:0015297">
    <property type="term" value="F:antiporter activity"/>
    <property type="evidence" value="ECO:0007669"/>
    <property type="project" value="InterPro"/>
</dbReference>
<dbReference type="GO" id="GO:1902600">
    <property type="term" value="P:proton transmembrane transport"/>
    <property type="evidence" value="ECO:0007669"/>
    <property type="project" value="InterPro"/>
</dbReference>
<dbReference type="HOGENOM" id="CLU_1501537_0_0_9"/>
<keyword evidence="2 5" id="KW-0812">Transmembrane</keyword>
<comment type="subcellular location">
    <subcellularLocation>
        <location evidence="1">Membrane</location>
        <topology evidence="1">Multi-pass membrane protein</topology>
    </subcellularLocation>
</comment>